<reference evidence="2 3" key="1">
    <citation type="journal article" date="2019" name="Environ. Microbiol.">
        <title>At the nexus of three kingdoms: the genome of the mycorrhizal fungus Gigaspora margarita provides insights into plant, endobacterial and fungal interactions.</title>
        <authorList>
            <person name="Venice F."/>
            <person name="Ghignone S."/>
            <person name="Salvioli di Fossalunga A."/>
            <person name="Amselem J."/>
            <person name="Novero M."/>
            <person name="Xianan X."/>
            <person name="Sedzielewska Toro K."/>
            <person name="Morin E."/>
            <person name="Lipzen A."/>
            <person name="Grigoriev I.V."/>
            <person name="Henrissat B."/>
            <person name="Martin F.M."/>
            <person name="Bonfante P."/>
        </authorList>
    </citation>
    <scope>NUCLEOTIDE SEQUENCE [LARGE SCALE GENOMIC DNA]</scope>
    <source>
        <strain evidence="2 3">BEG34</strain>
    </source>
</reference>
<dbReference type="Proteomes" id="UP000439903">
    <property type="component" value="Unassembled WGS sequence"/>
</dbReference>
<evidence type="ECO:0000256" key="1">
    <source>
        <dbReference type="SAM" id="Phobius"/>
    </source>
</evidence>
<keyword evidence="3" id="KW-1185">Reference proteome</keyword>
<proteinExistence type="predicted"/>
<accession>A0A8H4AIA5</accession>
<dbReference type="OrthoDB" id="2438981at2759"/>
<dbReference type="AlphaFoldDB" id="A0A8H4AIA5"/>
<dbReference type="EMBL" id="WTPW01000566">
    <property type="protein sequence ID" value="KAF0498874.1"/>
    <property type="molecule type" value="Genomic_DNA"/>
</dbReference>
<gene>
    <name evidence="2" type="ORF">F8M41_020500</name>
</gene>
<name>A0A8H4AIA5_GIGMA</name>
<keyword evidence="1" id="KW-0812">Transmembrane</keyword>
<feature type="transmembrane region" description="Helical" evidence="1">
    <location>
        <begin position="250"/>
        <end position="269"/>
    </location>
</feature>
<sequence>MTKISIYFVSPVSLSTGNVTIYKASNHSIRPRISATSEFCKLSNDGHVVNISIINSTFNEYGEKYYVKMDNNFAKVREYNNDPLRGIESEVWILKSESRVKRTDEDVTGLIQLTPDVSKKFNNFSKADQLNYFDALKQELINKVPVQNSNLTLGPKFENFNKSIIIQLRIDGNVVSDLDNMIKYKNIAIFSSSLTNDLDQYFGFQRIPDPWDNYYWIQIVAVTYIILCLLSHIFSYKLKSKKFEAISSAILRLVLIIPNFILSALFVAHNSNDAPEFYLPRCTNVYEEIRADQYL</sequence>
<organism evidence="2 3">
    <name type="scientific">Gigaspora margarita</name>
    <dbReference type="NCBI Taxonomy" id="4874"/>
    <lineage>
        <taxon>Eukaryota</taxon>
        <taxon>Fungi</taxon>
        <taxon>Fungi incertae sedis</taxon>
        <taxon>Mucoromycota</taxon>
        <taxon>Glomeromycotina</taxon>
        <taxon>Glomeromycetes</taxon>
        <taxon>Diversisporales</taxon>
        <taxon>Gigasporaceae</taxon>
        <taxon>Gigaspora</taxon>
    </lineage>
</organism>
<evidence type="ECO:0000313" key="2">
    <source>
        <dbReference type="EMBL" id="KAF0498874.1"/>
    </source>
</evidence>
<evidence type="ECO:0000313" key="3">
    <source>
        <dbReference type="Proteomes" id="UP000439903"/>
    </source>
</evidence>
<comment type="caution">
    <text evidence="2">The sequence shown here is derived from an EMBL/GenBank/DDBJ whole genome shotgun (WGS) entry which is preliminary data.</text>
</comment>
<feature type="transmembrane region" description="Helical" evidence="1">
    <location>
        <begin position="214"/>
        <end position="238"/>
    </location>
</feature>
<protein>
    <submittedName>
        <fullName evidence="2">Uncharacterized protein</fullName>
    </submittedName>
</protein>
<keyword evidence="1" id="KW-1133">Transmembrane helix</keyword>
<keyword evidence="1" id="KW-0472">Membrane</keyword>